<evidence type="ECO:0000313" key="3">
    <source>
        <dbReference type="EMBL" id="PMD41335.1"/>
    </source>
</evidence>
<dbReference type="EMBL" id="KZ613944">
    <property type="protein sequence ID" value="PMD41335.1"/>
    <property type="molecule type" value="Genomic_DNA"/>
</dbReference>
<dbReference type="Gene3D" id="3.90.180.10">
    <property type="entry name" value="Medium-chain alcohol dehydrogenases, catalytic domain"/>
    <property type="match status" value="1"/>
</dbReference>
<evidence type="ECO:0000259" key="2">
    <source>
        <dbReference type="SMART" id="SM00829"/>
    </source>
</evidence>
<evidence type="ECO:0000313" key="4">
    <source>
        <dbReference type="Proteomes" id="UP000235786"/>
    </source>
</evidence>
<dbReference type="InterPro" id="IPR011032">
    <property type="entry name" value="GroES-like_sf"/>
</dbReference>
<dbReference type="InterPro" id="IPR045010">
    <property type="entry name" value="MDR_fam"/>
</dbReference>
<sequence length="353" mass="38273">MVQNKAFIFKKAFNGWLVAGQDLTVEDIGFDENAPPPEGGFTTKNLYAAYDPSQRGRMRDPTIQSYAQAMEIGKPVISVSVIGRVLKSDTTKIKEGALVRIVLLGTETYSRIPKSQLDSVLVLDPQDGIPITAYLGALGMTGMTAYGSLHEIGQPKKGNVILISAAAGAVGQTVGQIAVRQGLHVIGSVGSDKKLDFIINELGFASGFNYKKENMAEAVKRLAPDGLDIFYDNVGGELLDVALTSMKNFGRIIACGSISNYNGVGPPGNPAWRLAKYQQIGLRRIKWQGFLVIDPNITQWKQERDENISSWIKDGSFKSIDHITEGMDNAVDGFLGMLKGENLGKSILKIADF</sequence>
<keyword evidence="1" id="KW-0560">Oxidoreductase</keyword>
<dbReference type="InterPro" id="IPR013149">
    <property type="entry name" value="ADH-like_C"/>
</dbReference>
<dbReference type="InterPro" id="IPR041694">
    <property type="entry name" value="ADH_N_2"/>
</dbReference>
<dbReference type="SUPFAM" id="SSF51735">
    <property type="entry name" value="NAD(P)-binding Rossmann-fold domains"/>
    <property type="match status" value="1"/>
</dbReference>
<name>A0A2J6RS31_HYAVF</name>
<organism evidence="3 4">
    <name type="scientific">Hyaloscypha variabilis (strain UAMH 11265 / GT02V1 / F)</name>
    <name type="common">Meliniomyces variabilis</name>
    <dbReference type="NCBI Taxonomy" id="1149755"/>
    <lineage>
        <taxon>Eukaryota</taxon>
        <taxon>Fungi</taxon>
        <taxon>Dikarya</taxon>
        <taxon>Ascomycota</taxon>
        <taxon>Pezizomycotina</taxon>
        <taxon>Leotiomycetes</taxon>
        <taxon>Helotiales</taxon>
        <taxon>Hyaloscyphaceae</taxon>
        <taxon>Hyaloscypha</taxon>
        <taxon>Hyaloscypha variabilis</taxon>
    </lineage>
</organism>
<dbReference type="Pfam" id="PF16884">
    <property type="entry name" value="ADH_N_2"/>
    <property type="match status" value="1"/>
</dbReference>
<gene>
    <name evidence="3" type="ORF">L207DRAFT_581775</name>
</gene>
<dbReference type="PANTHER" id="PTHR43205:SF7">
    <property type="entry name" value="PROSTAGLANDIN REDUCTASE 1"/>
    <property type="match status" value="1"/>
</dbReference>
<dbReference type="Proteomes" id="UP000235786">
    <property type="component" value="Unassembled WGS sequence"/>
</dbReference>
<dbReference type="SMART" id="SM00829">
    <property type="entry name" value="PKS_ER"/>
    <property type="match status" value="1"/>
</dbReference>
<dbReference type="PANTHER" id="PTHR43205">
    <property type="entry name" value="PROSTAGLANDIN REDUCTASE"/>
    <property type="match status" value="1"/>
</dbReference>
<dbReference type="CDD" id="cd05288">
    <property type="entry name" value="PGDH"/>
    <property type="match status" value="1"/>
</dbReference>
<keyword evidence="4" id="KW-1185">Reference proteome</keyword>
<dbReference type="Pfam" id="PF00107">
    <property type="entry name" value="ADH_zinc_N"/>
    <property type="match status" value="1"/>
</dbReference>
<feature type="domain" description="Enoyl reductase (ER)" evidence="2">
    <location>
        <begin position="20"/>
        <end position="348"/>
    </location>
</feature>
<dbReference type="AlphaFoldDB" id="A0A2J6RS31"/>
<dbReference type="SUPFAM" id="SSF50129">
    <property type="entry name" value="GroES-like"/>
    <property type="match status" value="1"/>
</dbReference>
<dbReference type="GO" id="GO:0016628">
    <property type="term" value="F:oxidoreductase activity, acting on the CH-CH group of donors, NAD or NADP as acceptor"/>
    <property type="evidence" value="ECO:0007669"/>
    <property type="project" value="InterPro"/>
</dbReference>
<dbReference type="Gene3D" id="3.40.50.720">
    <property type="entry name" value="NAD(P)-binding Rossmann-like Domain"/>
    <property type="match status" value="1"/>
</dbReference>
<dbReference type="InterPro" id="IPR020843">
    <property type="entry name" value="ER"/>
</dbReference>
<evidence type="ECO:0000256" key="1">
    <source>
        <dbReference type="ARBA" id="ARBA00023002"/>
    </source>
</evidence>
<dbReference type="InterPro" id="IPR036291">
    <property type="entry name" value="NAD(P)-bd_dom_sf"/>
</dbReference>
<dbReference type="OrthoDB" id="809632at2759"/>
<proteinExistence type="predicted"/>
<accession>A0A2J6RS31</accession>
<protein>
    <submittedName>
        <fullName evidence="3">NAD(P)-binding protein</fullName>
    </submittedName>
</protein>
<reference evidence="3 4" key="1">
    <citation type="submission" date="2016-04" db="EMBL/GenBank/DDBJ databases">
        <title>A degradative enzymes factory behind the ericoid mycorrhizal symbiosis.</title>
        <authorList>
            <consortium name="DOE Joint Genome Institute"/>
            <person name="Martino E."/>
            <person name="Morin E."/>
            <person name="Grelet G."/>
            <person name="Kuo A."/>
            <person name="Kohler A."/>
            <person name="Daghino S."/>
            <person name="Barry K."/>
            <person name="Choi C."/>
            <person name="Cichocki N."/>
            <person name="Clum A."/>
            <person name="Copeland A."/>
            <person name="Hainaut M."/>
            <person name="Haridas S."/>
            <person name="Labutti K."/>
            <person name="Lindquist E."/>
            <person name="Lipzen A."/>
            <person name="Khouja H.-R."/>
            <person name="Murat C."/>
            <person name="Ohm R."/>
            <person name="Olson A."/>
            <person name="Spatafora J."/>
            <person name="Veneault-Fourrey C."/>
            <person name="Henrissat B."/>
            <person name="Grigoriev I."/>
            <person name="Martin F."/>
            <person name="Perotto S."/>
        </authorList>
    </citation>
    <scope>NUCLEOTIDE SEQUENCE [LARGE SCALE GENOMIC DNA]</scope>
    <source>
        <strain evidence="3 4">F</strain>
    </source>
</reference>
<dbReference type="FunFam" id="3.40.50.720:FF:000121">
    <property type="entry name" value="Prostaglandin reductase 2"/>
    <property type="match status" value="1"/>
</dbReference>